<dbReference type="GO" id="GO:0009073">
    <property type="term" value="P:aromatic amino acid family biosynthetic process"/>
    <property type="evidence" value="ECO:0007669"/>
    <property type="project" value="UniProtKB-KW"/>
</dbReference>
<comment type="similarity">
    <text evidence="3 9">Belongs to the EPSP synthase family.</text>
</comment>
<dbReference type="RefSeq" id="WP_132025942.1">
    <property type="nucleotide sequence ID" value="NZ_CP068564.1"/>
</dbReference>
<keyword evidence="7 9" id="KW-0057">Aromatic amino acid biosynthesis</keyword>
<dbReference type="InterPro" id="IPR006264">
    <property type="entry name" value="EPSP_synthase"/>
</dbReference>
<comment type="subcellular location">
    <subcellularLocation>
        <location evidence="9">Cytoplasm</location>
    </subcellularLocation>
</comment>
<dbReference type="PANTHER" id="PTHR21090">
    <property type="entry name" value="AROM/DEHYDROQUINATE SYNTHASE"/>
    <property type="match status" value="1"/>
</dbReference>
<dbReference type="EC" id="2.5.1.19" evidence="9"/>
<evidence type="ECO:0000256" key="1">
    <source>
        <dbReference type="ARBA" id="ARBA00002174"/>
    </source>
</evidence>
<feature type="binding site" evidence="9">
    <location>
        <position position="92"/>
    </location>
    <ligand>
        <name>phosphoenolpyruvate</name>
        <dbReference type="ChEBI" id="CHEBI:58702"/>
    </ligand>
</feature>
<feature type="binding site" evidence="9">
    <location>
        <position position="25"/>
    </location>
    <ligand>
        <name>3-phosphoshikimate</name>
        <dbReference type="ChEBI" id="CHEBI:145989"/>
    </ligand>
</feature>
<dbReference type="SUPFAM" id="SSF55205">
    <property type="entry name" value="EPT/RTPC-like"/>
    <property type="match status" value="1"/>
</dbReference>
<dbReference type="PROSITE" id="PS00885">
    <property type="entry name" value="EPSP_SYNTHASE_2"/>
    <property type="match status" value="1"/>
</dbReference>
<dbReference type="OrthoDB" id="9809920at2"/>
<reference evidence="11 12" key="1">
    <citation type="submission" date="2019-03" db="EMBL/GenBank/DDBJ databases">
        <title>Genomic Encyclopedia of Type Strains, Phase IV (KMG-IV): sequencing the most valuable type-strain genomes for metagenomic binning, comparative biology and taxonomic classification.</title>
        <authorList>
            <person name="Goeker M."/>
        </authorList>
    </citation>
    <scope>NUCLEOTIDE SEQUENCE [LARGE SCALE GENOMIC DNA]</scope>
    <source>
        <strain evidence="11 12">DSM 26752</strain>
    </source>
</reference>
<dbReference type="InterPro" id="IPR013792">
    <property type="entry name" value="RNA3'P_cycl/enolpyr_Trfase_a/b"/>
</dbReference>
<dbReference type="GO" id="GO:0005737">
    <property type="term" value="C:cytoplasm"/>
    <property type="evidence" value="ECO:0007669"/>
    <property type="project" value="UniProtKB-SubCell"/>
</dbReference>
<feature type="binding site" evidence="9">
    <location>
        <position position="344"/>
    </location>
    <ligand>
        <name>phosphoenolpyruvate</name>
        <dbReference type="ChEBI" id="CHEBI:58702"/>
    </ligand>
</feature>
<proteinExistence type="inferred from homology"/>
<dbReference type="GO" id="GO:0008652">
    <property type="term" value="P:amino acid biosynthetic process"/>
    <property type="evidence" value="ECO:0007669"/>
    <property type="project" value="UniProtKB-KW"/>
</dbReference>
<dbReference type="UniPathway" id="UPA00053">
    <property type="reaction ID" value="UER00089"/>
</dbReference>
<dbReference type="FunFam" id="3.65.10.10:FF:000006">
    <property type="entry name" value="3-phosphoshikimate 1-carboxyvinyltransferase"/>
    <property type="match status" value="1"/>
</dbReference>
<keyword evidence="6 9" id="KW-0808">Transferase</keyword>
<accession>A0A4V2UUK2</accession>
<feature type="binding site" evidence="9">
    <location>
        <position position="21"/>
    </location>
    <ligand>
        <name>3-phosphoshikimate</name>
        <dbReference type="ChEBI" id="CHEBI:145989"/>
    </ligand>
</feature>
<gene>
    <name evidence="9" type="primary">aroA</name>
    <name evidence="11" type="ORF">EDD65_102176</name>
</gene>
<dbReference type="Pfam" id="PF00275">
    <property type="entry name" value="EPSP_synthase"/>
    <property type="match status" value="1"/>
</dbReference>
<evidence type="ECO:0000256" key="2">
    <source>
        <dbReference type="ARBA" id="ARBA00004811"/>
    </source>
</evidence>
<feature type="binding site" evidence="9">
    <location>
        <position position="167"/>
    </location>
    <ligand>
        <name>phosphoenolpyruvate</name>
        <dbReference type="ChEBI" id="CHEBI:58702"/>
    </ligand>
</feature>
<dbReference type="InterPro" id="IPR036968">
    <property type="entry name" value="Enolpyruvate_Tfrase_sf"/>
</dbReference>
<evidence type="ECO:0000259" key="10">
    <source>
        <dbReference type="Pfam" id="PF00275"/>
    </source>
</evidence>
<feature type="binding site" evidence="9">
    <location>
        <position position="313"/>
    </location>
    <ligand>
        <name>3-phosphoshikimate</name>
        <dbReference type="ChEBI" id="CHEBI:145989"/>
    </ligand>
</feature>
<name>A0A4V2UUK2_9FIRM</name>
<dbReference type="InterPro" id="IPR023193">
    <property type="entry name" value="EPSP_synthase_CS"/>
</dbReference>
<dbReference type="AlphaFoldDB" id="A0A4V2UUK2"/>
<protein>
    <recommendedName>
        <fullName evidence="9">3-phosphoshikimate 1-carboxyvinyltransferase</fullName>
        <ecNumber evidence="9">2.5.1.19</ecNumber>
    </recommendedName>
    <alternativeName>
        <fullName evidence="9">5-enolpyruvylshikimate-3-phosphate synthase</fullName>
        <shortName evidence="9">EPSP synthase</shortName>
        <shortName evidence="9">EPSPS</shortName>
    </alternativeName>
</protein>
<dbReference type="GO" id="GO:0003866">
    <property type="term" value="F:3-phosphoshikimate 1-carboxyvinyltransferase activity"/>
    <property type="evidence" value="ECO:0007669"/>
    <property type="project" value="UniProtKB-UniRule"/>
</dbReference>
<evidence type="ECO:0000256" key="7">
    <source>
        <dbReference type="ARBA" id="ARBA00023141"/>
    </source>
</evidence>
<feature type="binding site" evidence="9">
    <location>
        <position position="340"/>
    </location>
    <ligand>
        <name>3-phosphoshikimate</name>
        <dbReference type="ChEBI" id="CHEBI:145989"/>
    </ligand>
</feature>
<keyword evidence="12" id="KW-1185">Reference proteome</keyword>
<evidence type="ECO:0000256" key="6">
    <source>
        <dbReference type="ARBA" id="ARBA00022679"/>
    </source>
</evidence>
<evidence type="ECO:0000313" key="11">
    <source>
        <dbReference type="EMBL" id="TCS91244.1"/>
    </source>
</evidence>
<dbReference type="PIRSF" id="PIRSF000505">
    <property type="entry name" value="EPSPS"/>
    <property type="match status" value="1"/>
</dbReference>
<feature type="binding site" evidence="9">
    <location>
        <position position="167"/>
    </location>
    <ligand>
        <name>3-phosphoshikimate</name>
        <dbReference type="ChEBI" id="CHEBI:145989"/>
    </ligand>
</feature>
<feature type="binding site" evidence="9">
    <location>
        <position position="120"/>
    </location>
    <ligand>
        <name>phosphoenolpyruvate</name>
        <dbReference type="ChEBI" id="CHEBI:58702"/>
    </ligand>
</feature>
<comment type="pathway">
    <text evidence="2 9">Metabolic intermediate biosynthesis; chorismate biosynthesis; chorismate from D-erythrose 4-phosphate and phosphoenolpyruvate: step 6/7.</text>
</comment>
<organism evidence="11 12">
    <name type="scientific">Keratinibaculum paraultunense</name>
    <dbReference type="NCBI Taxonomy" id="1278232"/>
    <lineage>
        <taxon>Bacteria</taxon>
        <taxon>Bacillati</taxon>
        <taxon>Bacillota</taxon>
        <taxon>Tissierellia</taxon>
        <taxon>Tissierellales</taxon>
        <taxon>Tepidimicrobiaceae</taxon>
        <taxon>Keratinibaculum</taxon>
    </lineage>
</organism>
<dbReference type="Gene3D" id="3.65.10.10">
    <property type="entry name" value="Enolpyruvate transferase domain"/>
    <property type="match status" value="2"/>
</dbReference>
<dbReference type="EMBL" id="SMAE01000002">
    <property type="protein sequence ID" value="TCS91244.1"/>
    <property type="molecule type" value="Genomic_DNA"/>
</dbReference>
<dbReference type="CDD" id="cd01556">
    <property type="entry name" value="EPSP_synthase"/>
    <property type="match status" value="1"/>
</dbReference>
<comment type="function">
    <text evidence="1 9">Catalyzes the transfer of the enolpyruvyl moiety of phosphoenolpyruvate (PEP) to the 5-hydroxyl of shikimate-3-phosphate (S3P) to produce enolpyruvyl shikimate-3-phosphate and inorganic phosphate.</text>
</comment>
<dbReference type="InterPro" id="IPR001986">
    <property type="entry name" value="Enolpyruvate_Tfrase_dom"/>
</dbReference>
<comment type="catalytic activity">
    <reaction evidence="8">
        <text>3-phosphoshikimate + phosphoenolpyruvate = 5-O-(1-carboxyvinyl)-3-phosphoshikimate + phosphate</text>
        <dbReference type="Rhea" id="RHEA:21256"/>
        <dbReference type="ChEBI" id="CHEBI:43474"/>
        <dbReference type="ChEBI" id="CHEBI:57701"/>
        <dbReference type="ChEBI" id="CHEBI:58702"/>
        <dbReference type="ChEBI" id="CHEBI:145989"/>
        <dbReference type="EC" id="2.5.1.19"/>
    </reaction>
    <physiologicalReaction direction="left-to-right" evidence="8">
        <dbReference type="Rhea" id="RHEA:21257"/>
    </physiologicalReaction>
</comment>
<evidence type="ECO:0000256" key="8">
    <source>
        <dbReference type="ARBA" id="ARBA00044633"/>
    </source>
</evidence>
<evidence type="ECO:0000256" key="9">
    <source>
        <dbReference type="HAMAP-Rule" id="MF_00210"/>
    </source>
</evidence>
<evidence type="ECO:0000256" key="5">
    <source>
        <dbReference type="ARBA" id="ARBA00022605"/>
    </source>
</evidence>
<comment type="caution">
    <text evidence="11">The sequence shown here is derived from an EMBL/GenBank/DDBJ whole genome shotgun (WGS) entry which is preliminary data.</text>
</comment>
<dbReference type="GO" id="GO:0009423">
    <property type="term" value="P:chorismate biosynthetic process"/>
    <property type="evidence" value="ECO:0007669"/>
    <property type="project" value="UniProtKB-UniRule"/>
</dbReference>
<dbReference type="FunFam" id="3.65.10.10:FF:000005">
    <property type="entry name" value="3-phosphoshikimate 1-carboxyvinyltransferase"/>
    <property type="match status" value="1"/>
</dbReference>
<evidence type="ECO:0000313" key="12">
    <source>
        <dbReference type="Proteomes" id="UP000294567"/>
    </source>
</evidence>
<keyword evidence="4 9" id="KW-0963">Cytoplasm</keyword>
<comment type="caution">
    <text evidence="9">Lacks conserved residue(s) required for the propagation of feature annotation.</text>
</comment>
<dbReference type="NCBIfam" id="TIGR01356">
    <property type="entry name" value="aroA"/>
    <property type="match status" value="1"/>
</dbReference>
<dbReference type="Proteomes" id="UP000294567">
    <property type="component" value="Unassembled WGS sequence"/>
</dbReference>
<feature type="active site" description="Proton acceptor" evidence="9">
    <location>
        <position position="313"/>
    </location>
</feature>
<feature type="domain" description="Enolpyruvate transferase" evidence="10">
    <location>
        <begin position="9"/>
        <end position="421"/>
    </location>
</feature>
<keyword evidence="5 9" id="KW-0028">Amino-acid biosynthesis</keyword>
<dbReference type="PANTHER" id="PTHR21090:SF5">
    <property type="entry name" value="PENTAFUNCTIONAL AROM POLYPEPTIDE"/>
    <property type="match status" value="1"/>
</dbReference>
<dbReference type="HAMAP" id="MF_00210">
    <property type="entry name" value="EPSP_synth"/>
    <property type="match status" value="1"/>
</dbReference>
<feature type="binding site" evidence="9">
    <location>
        <position position="20"/>
    </location>
    <ligand>
        <name>phosphoenolpyruvate</name>
        <dbReference type="ChEBI" id="CHEBI:58702"/>
    </ligand>
</feature>
<comment type="subunit">
    <text evidence="9">Monomer.</text>
</comment>
<evidence type="ECO:0000256" key="4">
    <source>
        <dbReference type="ARBA" id="ARBA00022490"/>
    </source>
</evidence>
<feature type="binding site" evidence="9">
    <location>
        <position position="386"/>
    </location>
    <ligand>
        <name>phosphoenolpyruvate</name>
        <dbReference type="ChEBI" id="CHEBI:58702"/>
    </ligand>
</feature>
<dbReference type="PROSITE" id="PS00104">
    <property type="entry name" value="EPSP_SYNTHASE_1"/>
    <property type="match status" value="1"/>
</dbReference>
<evidence type="ECO:0000256" key="3">
    <source>
        <dbReference type="ARBA" id="ARBA00009948"/>
    </source>
</evidence>
<sequence>MIIDGSKCKLVGKIKVPGDKSISHRAVILGSIAKGLTVIENILISEDVIKTIDAFKNMGVNIEIMDEKVLIKGVGIHGLKKPNTPIYCGNSGTTMRLLSGLLVGQKFSSILTGDDSLVKRPMDRIIIPLSKMGANIKGVKNKYPPLSIKPTNILTSICYKMPVASAQVKSSILLATLYAKGTTKIIENKITRDHTERMLKLFGANIRCKGNEILMDSENELYGKKLYIPGDISSAAYFIVAALLIKGSHIIIEDVGINPTRAGILSILKKMGGNIIVFNEREINCEPIGDIEVKYSKLRGITIEEDEIGKLIDEVPIIAVAATLAEGRTIIKGVNELKYKESNRIKTITEGLSNMGAYIKILPDRMIIEGVQELKPAFLNSYDDHRIAMALSIAALTAKGSSHINKSECINISYPEFYTTLFKLLQ</sequence>
<feature type="binding site" evidence="9">
    <location>
        <position position="20"/>
    </location>
    <ligand>
        <name>3-phosphoshikimate</name>
        <dbReference type="ChEBI" id="CHEBI:145989"/>
    </ligand>
</feature>
<feature type="binding site" evidence="9">
    <location>
        <position position="165"/>
    </location>
    <ligand>
        <name>3-phosphoshikimate</name>
        <dbReference type="ChEBI" id="CHEBI:145989"/>
    </ligand>
</feature>